<evidence type="ECO:0000259" key="1">
    <source>
        <dbReference type="Pfam" id="PF14399"/>
    </source>
</evidence>
<dbReference type="AlphaFoldDB" id="A0A368VZD0"/>
<sequence length="406" mass="45560">MRHFVLSPGFHNDTNAAKQLLQHYIESGHSDLLTEEMILGIGGGIGYGYFTFYYEKEDFTNFHLGTRAGWEDSAGFISGIFRSLGIPLEQKQTKNKDAALKLISNYSEQGRPSIIPVHHGIFENCSLQENGYPIYCIVYGLERETGTAKLAFRYSDGITISIEQLMEGRSRLSTAKLVNQALFIPDASYEEAAKVTMETIIAASKQGIERCLAHAHSTRMANFGISALYKWETRLTAGDKQSWIRLFEAPKHWSKALYSTVRHIVHNTDGSAFRPAYAAFLNQVGTLIDEPLLNECGERFEKTGALWRQLADLALPDEADAAKALKALIIDTEQLIRNGGMQHADYVQRLDGMSKQRKEMEQAADWKTEQKKEHFMAMSRIVGQIAAQEKEALDVLQAALQSARWA</sequence>
<feature type="domain" description="Butirosin biosynthesis protein H N-terminal" evidence="1">
    <location>
        <begin position="14"/>
        <end position="117"/>
    </location>
</feature>
<dbReference type="Proteomes" id="UP000252415">
    <property type="component" value="Unassembled WGS sequence"/>
</dbReference>
<evidence type="ECO:0000313" key="4">
    <source>
        <dbReference type="Proteomes" id="UP000252415"/>
    </source>
</evidence>
<dbReference type="Pfam" id="PF14399">
    <property type="entry name" value="BtrH_N"/>
    <property type="match status" value="1"/>
</dbReference>
<name>A0A368VZD0_9BACL</name>
<organism evidence="3 4">
    <name type="scientific">Paenibacillus prosopidis</name>
    <dbReference type="NCBI Taxonomy" id="630520"/>
    <lineage>
        <taxon>Bacteria</taxon>
        <taxon>Bacillati</taxon>
        <taxon>Bacillota</taxon>
        <taxon>Bacilli</taxon>
        <taxon>Bacillales</taxon>
        <taxon>Paenibacillaceae</taxon>
        <taxon>Paenibacillus</taxon>
    </lineage>
</organism>
<accession>A0A368VZD0</accession>
<proteinExistence type="predicted"/>
<dbReference type="EMBL" id="QPJD01000011">
    <property type="protein sequence ID" value="RCW44969.1"/>
    <property type="molecule type" value="Genomic_DNA"/>
</dbReference>
<reference evidence="3 4" key="1">
    <citation type="submission" date="2018-07" db="EMBL/GenBank/DDBJ databases">
        <title>Genomic Encyclopedia of Type Strains, Phase III (KMG-III): the genomes of soil and plant-associated and newly described type strains.</title>
        <authorList>
            <person name="Whitman W."/>
        </authorList>
    </citation>
    <scope>NUCLEOTIDE SEQUENCE [LARGE SCALE GENOMIC DNA]</scope>
    <source>
        <strain evidence="3 4">CECT 7506</strain>
    </source>
</reference>
<dbReference type="InterPro" id="IPR026935">
    <property type="entry name" value="BtrH_N"/>
</dbReference>
<keyword evidence="4" id="KW-1185">Reference proteome</keyword>
<feature type="domain" description="DUF4872" evidence="2">
    <location>
        <begin position="189"/>
        <end position="323"/>
    </location>
</feature>
<evidence type="ECO:0000259" key="2">
    <source>
        <dbReference type="Pfam" id="PF16169"/>
    </source>
</evidence>
<gene>
    <name evidence="3" type="ORF">DFP97_111196</name>
</gene>
<comment type="caution">
    <text evidence="3">The sequence shown here is derived from an EMBL/GenBank/DDBJ whole genome shotgun (WGS) entry which is preliminary data.</text>
</comment>
<dbReference type="InterPro" id="IPR032369">
    <property type="entry name" value="DUF4872"/>
</dbReference>
<protein>
    <submittedName>
        <fullName evidence="3">Butirosin biosynthesis protein H-like</fullName>
    </submittedName>
</protein>
<dbReference type="OrthoDB" id="2988642at2"/>
<evidence type="ECO:0000313" key="3">
    <source>
        <dbReference type="EMBL" id="RCW44969.1"/>
    </source>
</evidence>
<dbReference type="Pfam" id="PF16169">
    <property type="entry name" value="DUF4872"/>
    <property type="match status" value="1"/>
</dbReference>
<dbReference type="RefSeq" id="WP_114381669.1">
    <property type="nucleotide sequence ID" value="NZ_QPJD01000011.1"/>
</dbReference>